<dbReference type="AlphaFoldDB" id="A0A1V9X3G9"/>
<reference evidence="2 3" key="1">
    <citation type="journal article" date="2017" name="Gigascience">
        <title>Draft genome of the honey bee ectoparasitic mite, Tropilaelaps mercedesae, is shaped by the parasitic life history.</title>
        <authorList>
            <person name="Dong X."/>
            <person name="Armstrong S.D."/>
            <person name="Xia D."/>
            <person name="Makepeace B.L."/>
            <person name="Darby A.C."/>
            <person name="Kadowaki T."/>
        </authorList>
    </citation>
    <scope>NUCLEOTIDE SEQUENCE [LARGE SCALE GENOMIC DNA]</scope>
    <source>
        <strain evidence="2">Wuxi-XJTLU</strain>
    </source>
</reference>
<gene>
    <name evidence="2" type="ORF">BIW11_02088</name>
</gene>
<sequence length="93" mass="10120">MLTFRCSLLVHLLIFTVISAFWVCAQPVDAAQPISPCTAVKCVVGRCFLEKVASGDSLRPVCKNLPPECVCGGLCYITKKLDQKSRCPECVCP</sequence>
<protein>
    <submittedName>
        <fullName evidence="2">Uncharacterized protein</fullName>
    </submittedName>
</protein>
<proteinExistence type="predicted"/>
<dbReference type="InParanoid" id="A0A1V9X3G9"/>
<name>A0A1V9X3G9_9ACAR</name>
<evidence type="ECO:0000256" key="1">
    <source>
        <dbReference type="SAM" id="SignalP"/>
    </source>
</evidence>
<evidence type="ECO:0000313" key="3">
    <source>
        <dbReference type="Proteomes" id="UP000192247"/>
    </source>
</evidence>
<evidence type="ECO:0000313" key="2">
    <source>
        <dbReference type="EMBL" id="OQR68027.1"/>
    </source>
</evidence>
<organism evidence="2 3">
    <name type="scientific">Tropilaelaps mercedesae</name>
    <dbReference type="NCBI Taxonomy" id="418985"/>
    <lineage>
        <taxon>Eukaryota</taxon>
        <taxon>Metazoa</taxon>
        <taxon>Ecdysozoa</taxon>
        <taxon>Arthropoda</taxon>
        <taxon>Chelicerata</taxon>
        <taxon>Arachnida</taxon>
        <taxon>Acari</taxon>
        <taxon>Parasitiformes</taxon>
        <taxon>Mesostigmata</taxon>
        <taxon>Gamasina</taxon>
        <taxon>Dermanyssoidea</taxon>
        <taxon>Laelapidae</taxon>
        <taxon>Tropilaelaps</taxon>
    </lineage>
</organism>
<keyword evidence="1" id="KW-0732">Signal</keyword>
<keyword evidence="3" id="KW-1185">Reference proteome</keyword>
<dbReference type="EMBL" id="MNPL01026334">
    <property type="protein sequence ID" value="OQR68027.1"/>
    <property type="molecule type" value="Genomic_DNA"/>
</dbReference>
<comment type="caution">
    <text evidence="2">The sequence shown here is derived from an EMBL/GenBank/DDBJ whole genome shotgun (WGS) entry which is preliminary data.</text>
</comment>
<feature type="signal peptide" evidence="1">
    <location>
        <begin position="1"/>
        <end position="20"/>
    </location>
</feature>
<feature type="chain" id="PRO_5013026192" evidence="1">
    <location>
        <begin position="21"/>
        <end position="93"/>
    </location>
</feature>
<accession>A0A1V9X3G9</accession>
<dbReference type="Proteomes" id="UP000192247">
    <property type="component" value="Unassembled WGS sequence"/>
</dbReference>